<dbReference type="Pfam" id="PF02486">
    <property type="entry name" value="Rep_trans"/>
    <property type="match status" value="1"/>
</dbReference>
<dbReference type="InterPro" id="IPR003491">
    <property type="entry name" value="REP-like_C"/>
</dbReference>
<keyword evidence="3" id="KW-0614">Plasmid</keyword>
<dbReference type="AlphaFoldDB" id="A0A142I3J5"/>
<dbReference type="EMBL" id="KT900037">
    <property type="protein sequence ID" value="AMR37152.1"/>
    <property type="molecule type" value="Genomic_DNA"/>
</dbReference>
<protein>
    <submittedName>
        <fullName evidence="3">Replication protein</fullName>
    </submittedName>
</protein>
<name>A0A142I3J5_9BURK</name>
<accession>A0A142I3J5</accession>
<geneLocation type="plasmid" evidence="3">
    <name>pHW80V1</name>
</geneLocation>
<organism evidence="3">
    <name type="scientific">Variovorax sp. HW80</name>
    <dbReference type="NCBI Taxonomy" id="1816232"/>
    <lineage>
        <taxon>Bacteria</taxon>
        <taxon>Pseudomonadati</taxon>
        <taxon>Pseudomonadota</taxon>
        <taxon>Betaproteobacteria</taxon>
        <taxon>Burkholderiales</taxon>
        <taxon>Comamonadaceae</taxon>
        <taxon>Variovorax</taxon>
    </lineage>
</organism>
<evidence type="ECO:0000259" key="2">
    <source>
        <dbReference type="Pfam" id="PF02486"/>
    </source>
</evidence>
<feature type="region of interest" description="Disordered" evidence="1">
    <location>
        <begin position="1"/>
        <end position="33"/>
    </location>
</feature>
<evidence type="ECO:0000313" key="3">
    <source>
        <dbReference type="EMBL" id="AMR37152.1"/>
    </source>
</evidence>
<sequence>MGRGHHQFGNRLSLSDDHGEVGSVSWGGEHDGAHGQRTMIEVKGERSPAVVQRLRSAFPHRVTRLDACADFDAPGAFDGLLEPLLAVKRKHRITGRRDGDWEDFPERGRTQYVGSPKSTTMVRQYEKGKQPEYRHLSRPDWVRLEVQVRPAKEAKTQFAHCSAADAWGASVWTRELAALVLEDHVDPHPAGTTWRKSDLETRLSWLCRQYGPTLFELFAEVGDWKCVGLTLGEHLAKGRP</sequence>
<reference evidence="3" key="1">
    <citation type="journal article" date="2016" name="FEMS Microbiol. Ecol.">
        <title>Identification of miniature plasmids in psychrophilic Arctic bacteria of the genus Variovorax.</title>
        <authorList>
            <person name="Ciok A."/>
            <person name="Dziewit L."/>
            <person name="Grzesiak J."/>
            <person name="Budzik K."/>
            <person name="Gorniak D."/>
            <person name="Zdanowski M.K."/>
            <person name="Bartosik D."/>
        </authorList>
    </citation>
    <scope>NUCLEOTIDE SEQUENCE</scope>
    <source>
        <strain evidence="3">HW80</strain>
        <plasmid evidence="3">pHW80V1</plasmid>
    </source>
</reference>
<gene>
    <name evidence="3" type="primary">pHW80V1_p01</name>
</gene>
<feature type="domain" description="Replication initiation protein-like C-terminal" evidence="2">
    <location>
        <begin position="88"/>
        <end position="205"/>
    </location>
</feature>
<evidence type="ECO:0000256" key="1">
    <source>
        <dbReference type="SAM" id="MobiDB-lite"/>
    </source>
</evidence>
<proteinExistence type="predicted"/>